<accession>A0A4Y7JDG9</accession>
<comment type="similarity">
    <text evidence="1">Belongs to the UDP-glycosyltransferase family.</text>
</comment>
<evidence type="ECO:0000256" key="3">
    <source>
        <dbReference type="ARBA" id="ARBA00022679"/>
    </source>
</evidence>
<sequence>MGHLIPLTELAKQLAHRHNFSITLILPTIGPASMAMKSVLDRLPETITSILLSPVNLDDQPKDAKGETRISIAMVRSLPYLREELKRITSSKRVAAFIIDLFGTDAFDVVNEFGIPPYVFFPCNANVLQLLLNLSSLHESFSGEFKDLPQPLCLPGCVPMPGTELIPPLQDKKDDAYMWFLHHSRRYSLAEGKQPGIPTIYPVGPVTSSSSIGRDFDDASGCLQWLDNQPLESVLYVSFGSFGFLSYEQMVELAYGLEISGQRFLWVVKCPAAPTVDASLSKQMSTDPFNFLPDGYLNRIHGSGFLVPSWAPQIQILNHGSTGGFLSHCGWNSTTTIRCKNFHLISGDKIVMRFISARPGTCY</sequence>
<dbReference type="CDD" id="cd03784">
    <property type="entry name" value="GT1_Gtf-like"/>
    <property type="match status" value="1"/>
</dbReference>
<organism evidence="4 5">
    <name type="scientific">Papaver somniferum</name>
    <name type="common">Opium poppy</name>
    <dbReference type="NCBI Taxonomy" id="3469"/>
    <lineage>
        <taxon>Eukaryota</taxon>
        <taxon>Viridiplantae</taxon>
        <taxon>Streptophyta</taxon>
        <taxon>Embryophyta</taxon>
        <taxon>Tracheophyta</taxon>
        <taxon>Spermatophyta</taxon>
        <taxon>Magnoliopsida</taxon>
        <taxon>Ranunculales</taxon>
        <taxon>Papaveraceae</taxon>
        <taxon>Papaveroideae</taxon>
        <taxon>Papaver</taxon>
    </lineage>
</organism>
<dbReference type="PANTHER" id="PTHR48046">
    <property type="entry name" value="UDP-GLYCOSYLTRANSFERASE 72E1"/>
    <property type="match status" value="1"/>
</dbReference>
<reference evidence="4 5" key="1">
    <citation type="journal article" date="2018" name="Science">
        <title>The opium poppy genome and morphinan production.</title>
        <authorList>
            <person name="Guo L."/>
            <person name="Winzer T."/>
            <person name="Yang X."/>
            <person name="Li Y."/>
            <person name="Ning Z."/>
            <person name="He Z."/>
            <person name="Teodor R."/>
            <person name="Lu Y."/>
            <person name="Bowser T.A."/>
            <person name="Graham I.A."/>
            <person name="Ye K."/>
        </authorList>
    </citation>
    <scope>NUCLEOTIDE SEQUENCE [LARGE SCALE GENOMIC DNA]</scope>
    <source>
        <strain evidence="5">cv. HN1</strain>
        <tissue evidence="4">Leaves</tissue>
    </source>
</reference>
<keyword evidence="2" id="KW-0328">Glycosyltransferase</keyword>
<dbReference type="GO" id="GO:0008194">
    <property type="term" value="F:UDP-glycosyltransferase activity"/>
    <property type="evidence" value="ECO:0007669"/>
    <property type="project" value="InterPro"/>
</dbReference>
<protein>
    <recommendedName>
        <fullName evidence="6">UDP-glycosyltransferases domain-containing protein</fullName>
    </recommendedName>
</protein>
<dbReference type="SUPFAM" id="SSF53756">
    <property type="entry name" value="UDP-Glycosyltransferase/glycogen phosphorylase"/>
    <property type="match status" value="1"/>
</dbReference>
<dbReference type="OMA" id="DIVEYEH"/>
<dbReference type="PANTHER" id="PTHR48046:SF1">
    <property type="entry name" value="GLYCOSYLTRANSFERASE-RELATED"/>
    <property type="match status" value="1"/>
</dbReference>
<dbReference type="InterPro" id="IPR002213">
    <property type="entry name" value="UDP_glucos_trans"/>
</dbReference>
<dbReference type="Gramene" id="RZC57838">
    <property type="protein sequence ID" value="RZC57838"/>
    <property type="gene ID" value="C5167_005136"/>
</dbReference>
<keyword evidence="5" id="KW-1185">Reference proteome</keyword>
<proteinExistence type="inferred from homology"/>
<evidence type="ECO:0000256" key="2">
    <source>
        <dbReference type="ARBA" id="ARBA00022676"/>
    </source>
</evidence>
<dbReference type="AlphaFoldDB" id="A0A4Y7JDG9"/>
<evidence type="ECO:0000313" key="5">
    <source>
        <dbReference type="Proteomes" id="UP000316621"/>
    </source>
</evidence>
<dbReference type="EMBL" id="CM010718">
    <property type="protein sequence ID" value="RZC57838.1"/>
    <property type="molecule type" value="Genomic_DNA"/>
</dbReference>
<dbReference type="Pfam" id="PF00201">
    <property type="entry name" value="UDPGT"/>
    <property type="match status" value="1"/>
</dbReference>
<dbReference type="Gene3D" id="3.40.50.2000">
    <property type="entry name" value="Glycogen Phosphorylase B"/>
    <property type="match status" value="2"/>
</dbReference>
<name>A0A4Y7JDG9_PAPSO</name>
<dbReference type="Proteomes" id="UP000316621">
    <property type="component" value="Chromosome 4"/>
</dbReference>
<dbReference type="FunFam" id="3.40.50.2000:FF:000056">
    <property type="entry name" value="Glycosyltransferase"/>
    <property type="match status" value="1"/>
</dbReference>
<keyword evidence="3" id="KW-0808">Transferase</keyword>
<evidence type="ECO:0000313" key="4">
    <source>
        <dbReference type="EMBL" id="RZC57838.1"/>
    </source>
</evidence>
<evidence type="ECO:0008006" key="6">
    <source>
        <dbReference type="Google" id="ProtNLM"/>
    </source>
</evidence>
<evidence type="ECO:0000256" key="1">
    <source>
        <dbReference type="ARBA" id="ARBA00009995"/>
    </source>
</evidence>
<gene>
    <name evidence="4" type="ORF">C5167_005136</name>
</gene>